<comment type="caution">
    <text evidence="1">The sequence shown here is derived from an EMBL/GenBank/DDBJ whole genome shotgun (WGS) entry which is preliminary data.</text>
</comment>
<dbReference type="Proteomes" id="UP000228614">
    <property type="component" value="Unassembled WGS sequence"/>
</dbReference>
<gene>
    <name evidence="1" type="ORF">COT95_01700</name>
</gene>
<dbReference type="EMBL" id="PFAN01000086">
    <property type="protein sequence ID" value="PIR94880.1"/>
    <property type="molecule type" value="Genomic_DNA"/>
</dbReference>
<dbReference type="AlphaFoldDB" id="A0A2H0V976"/>
<reference evidence="2" key="1">
    <citation type="submission" date="2017-09" db="EMBL/GenBank/DDBJ databases">
        <title>Depth-based differentiation of microbial function through sediment-hosted aquifers and enrichment of novel symbionts in the deep terrestrial subsurface.</title>
        <authorList>
            <person name="Probst A.J."/>
            <person name="Ladd B."/>
            <person name="Jarett J.K."/>
            <person name="Geller-Mcgrath D.E."/>
            <person name="Sieber C.M.K."/>
            <person name="Emerson J.B."/>
            <person name="Anantharaman K."/>
            <person name="Thomas B.C."/>
            <person name="Malmstrom R."/>
            <person name="Stieglmeier M."/>
            <person name="Klingl A."/>
            <person name="Woyke T."/>
            <person name="Ryan C.M."/>
            <person name="Banfield J.F."/>
        </authorList>
    </citation>
    <scope>NUCLEOTIDE SEQUENCE [LARGE SCALE GENOMIC DNA]</scope>
</reference>
<organism evidence="1 2">
    <name type="scientific">Candidatus Falkowbacteria bacterium CG10_big_fil_rev_8_21_14_0_10_37_6</name>
    <dbReference type="NCBI Taxonomy" id="1974563"/>
    <lineage>
        <taxon>Bacteria</taxon>
        <taxon>Candidatus Falkowiibacteriota</taxon>
    </lineage>
</organism>
<evidence type="ECO:0000313" key="1">
    <source>
        <dbReference type="EMBL" id="PIR94880.1"/>
    </source>
</evidence>
<accession>A0A2H0V976</accession>
<name>A0A2H0V976_9BACT</name>
<protein>
    <submittedName>
        <fullName evidence="1">Uncharacterized protein</fullName>
    </submittedName>
</protein>
<sequence length="110" mass="12768">MILQGKKLFIGQKQKGGNIMTQIALYEITNKIGEFYLIATFTSFAAVKKFLSSRDKRQSFLAVYKGEEVMKWSRFQINSLSFPDGVNITWLDEKERKKLQKINDLELVRA</sequence>
<evidence type="ECO:0000313" key="2">
    <source>
        <dbReference type="Proteomes" id="UP000228614"/>
    </source>
</evidence>
<proteinExistence type="predicted"/>